<organism evidence="1 2">
    <name type="scientific">Cotesia glomerata</name>
    <name type="common">Lepidopteran parasitic wasp</name>
    <name type="synonym">Apanteles glomeratus</name>
    <dbReference type="NCBI Taxonomy" id="32391"/>
    <lineage>
        <taxon>Eukaryota</taxon>
        <taxon>Metazoa</taxon>
        <taxon>Ecdysozoa</taxon>
        <taxon>Arthropoda</taxon>
        <taxon>Hexapoda</taxon>
        <taxon>Insecta</taxon>
        <taxon>Pterygota</taxon>
        <taxon>Neoptera</taxon>
        <taxon>Endopterygota</taxon>
        <taxon>Hymenoptera</taxon>
        <taxon>Apocrita</taxon>
        <taxon>Ichneumonoidea</taxon>
        <taxon>Braconidae</taxon>
        <taxon>Microgastrinae</taxon>
        <taxon>Cotesia</taxon>
    </lineage>
</organism>
<name>A0AAV7I031_COTGL</name>
<comment type="caution">
    <text evidence="1">The sequence shown here is derived from an EMBL/GenBank/DDBJ whole genome shotgun (WGS) entry which is preliminary data.</text>
</comment>
<sequence>MLHKNRPISTLLPLPFYPQRTRNETLNSVKPKQPTPDFRFSALSPSSSPSRCCTILMLTSKTKKLKLNSLTNKISSVKRARPTTQPRPKQKFWTNKRVVSGIGRRWVNKDRILKLERSSIRPSTKGCIRCIRKKKKQSEDSVERTYWTCTFSTLEDLQITCGRIELADVERTRTEDEGVRTPVYVRSKVYGVV</sequence>
<dbReference type="EMBL" id="JAHXZJ010002609">
    <property type="protein sequence ID" value="KAH0539741.1"/>
    <property type="molecule type" value="Genomic_DNA"/>
</dbReference>
<evidence type="ECO:0000313" key="1">
    <source>
        <dbReference type="EMBL" id="KAH0539741.1"/>
    </source>
</evidence>
<gene>
    <name evidence="1" type="ORF">KQX54_007754</name>
</gene>
<reference evidence="1 2" key="1">
    <citation type="journal article" date="2021" name="J. Hered.">
        <title>A chromosome-level genome assembly of the parasitoid wasp, Cotesia glomerata (Hymenoptera: Braconidae).</title>
        <authorList>
            <person name="Pinto B.J."/>
            <person name="Weis J.J."/>
            <person name="Gamble T."/>
            <person name="Ode P.J."/>
            <person name="Paul R."/>
            <person name="Zaspel J.M."/>
        </authorList>
    </citation>
    <scope>NUCLEOTIDE SEQUENCE [LARGE SCALE GENOMIC DNA]</scope>
    <source>
        <strain evidence="1">CgM1</strain>
    </source>
</reference>
<dbReference type="Proteomes" id="UP000826195">
    <property type="component" value="Unassembled WGS sequence"/>
</dbReference>
<dbReference type="AlphaFoldDB" id="A0AAV7I031"/>
<proteinExistence type="predicted"/>
<protein>
    <submittedName>
        <fullName evidence="1">Uncharacterized protein</fullName>
    </submittedName>
</protein>
<accession>A0AAV7I031</accession>
<keyword evidence="2" id="KW-1185">Reference proteome</keyword>
<evidence type="ECO:0000313" key="2">
    <source>
        <dbReference type="Proteomes" id="UP000826195"/>
    </source>
</evidence>